<dbReference type="EMBL" id="JACHON010000003">
    <property type="protein sequence ID" value="MBB6512485.1"/>
    <property type="molecule type" value="Genomic_DNA"/>
</dbReference>
<evidence type="ECO:0008006" key="4">
    <source>
        <dbReference type="Google" id="ProtNLM"/>
    </source>
</evidence>
<feature type="transmembrane region" description="Helical" evidence="1">
    <location>
        <begin position="56"/>
        <end position="80"/>
    </location>
</feature>
<accession>A0A841RMT9</accession>
<dbReference type="Proteomes" id="UP000572212">
    <property type="component" value="Unassembled WGS sequence"/>
</dbReference>
<dbReference type="CDD" id="cd00600">
    <property type="entry name" value="Sm_like"/>
    <property type="match status" value="1"/>
</dbReference>
<reference evidence="2 3" key="1">
    <citation type="submission" date="2020-08" db="EMBL/GenBank/DDBJ databases">
        <title>Genomic Encyclopedia of Type Strains, Phase IV (KMG-IV): sequencing the most valuable type-strain genomes for metagenomic binning, comparative biology and taxonomic classification.</title>
        <authorList>
            <person name="Goeker M."/>
        </authorList>
    </citation>
    <scope>NUCLEOTIDE SEQUENCE [LARGE SCALE GENOMIC DNA]</scope>
    <source>
        <strain evidence="2 3">DSM 11805</strain>
    </source>
</reference>
<gene>
    <name evidence="2" type="ORF">GGQ92_001268</name>
</gene>
<organism evidence="2 3">
    <name type="scientific">Gracilibacillus halotolerans</name>
    <dbReference type="NCBI Taxonomy" id="74386"/>
    <lineage>
        <taxon>Bacteria</taxon>
        <taxon>Bacillati</taxon>
        <taxon>Bacillota</taxon>
        <taxon>Bacilli</taxon>
        <taxon>Bacillales</taxon>
        <taxon>Bacillaceae</taxon>
        <taxon>Gracilibacillus</taxon>
    </lineage>
</organism>
<keyword evidence="1" id="KW-0472">Membrane</keyword>
<proteinExistence type="predicted"/>
<dbReference type="RefSeq" id="WP_184245789.1">
    <property type="nucleotide sequence ID" value="NZ_BAAACU010000058.1"/>
</dbReference>
<keyword evidence="1" id="KW-0812">Transmembrane</keyword>
<protein>
    <recommendedName>
        <fullName evidence="4">LSM domain-containing protein</fullName>
    </recommendedName>
</protein>
<sequence length="81" mass="8958">MSSYYHLCARNIGRPVRVVTHNGEVHHGIIDRVDSYNLYLKPMGGGRNLGGYGIGFYGWGLGLGIALGSIATIAFLPFFWW</sequence>
<evidence type="ECO:0000256" key="1">
    <source>
        <dbReference type="SAM" id="Phobius"/>
    </source>
</evidence>
<comment type="caution">
    <text evidence="2">The sequence shown here is derived from an EMBL/GenBank/DDBJ whole genome shotgun (WGS) entry which is preliminary data.</text>
</comment>
<keyword evidence="1" id="KW-1133">Transmembrane helix</keyword>
<name>A0A841RMT9_9BACI</name>
<evidence type="ECO:0000313" key="2">
    <source>
        <dbReference type="EMBL" id="MBB6512485.1"/>
    </source>
</evidence>
<keyword evidence="3" id="KW-1185">Reference proteome</keyword>
<evidence type="ECO:0000313" key="3">
    <source>
        <dbReference type="Proteomes" id="UP000572212"/>
    </source>
</evidence>
<dbReference type="AlphaFoldDB" id="A0A841RMT9"/>